<protein>
    <recommendedName>
        <fullName evidence="4">Sulfotransferase family protein</fullName>
    </recommendedName>
</protein>
<feature type="coiled-coil region" evidence="1">
    <location>
        <begin position="639"/>
        <end position="742"/>
    </location>
</feature>
<dbReference type="RefSeq" id="WP_127711662.1">
    <property type="nucleotide sequence ID" value="NZ_SACO01000018.1"/>
</dbReference>
<gene>
    <name evidence="2" type="ORF">EOE18_16815</name>
</gene>
<feature type="coiled-coil region" evidence="1">
    <location>
        <begin position="789"/>
        <end position="816"/>
    </location>
</feature>
<feature type="coiled-coil region" evidence="1">
    <location>
        <begin position="300"/>
        <end position="348"/>
    </location>
</feature>
<keyword evidence="1" id="KW-0175">Coiled coil</keyword>
<dbReference type="Gene3D" id="1.10.287.1490">
    <property type="match status" value="1"/>
</dbReference>
<dbReference type="OrthoDB" id="9816424at2"/>
<keyword evidence="3" id="KW-1185">Reference proteome</keyword>
<sequence>MNQKVKVMVGVDLEEKQSRKRQAVLVLGMHRSGTSALTRVLSLLGCALPKTLMPENPTNPAGHWESWPVAEFNDEVLSAAGSDWQDWLPVNEHFHRSLAYPDFVKRGGEVLAQEFGEAPLFALKDPRICRLTQFWLDILEQQGIEPAIVVPLRNPLEVADSLCRRDGTESSIGLMMWLRHVLDVEKATRGRARVFVSYAQLLQNWGLVVDKIARSLDVVWPRQSQTSAAEISAFLTRDLRHNHHADAEVLHNPLIAGWVSRLFQILMRWAEGAESKADYAAIDSVRDAFDEAGPLFSTPLANLSKARRDLDEQLRNALNRGDELQRHIDDVQRQLAEQHNVVAALVQERDALAVQRDHAAQERDGLEHRAHELSQGVAAIQDQAQGLQSALDHALHECRTAEQRVAELSGQIASTQEHAQTLQNSLDHALDARQDAEHRAADLNDQLASTQEHAQALQNSLDQALDARQDAERRAADLNDQLALAQEHAQTLQGALDASLEERGHLLHRLGELESALLQRQEEARQVWSELEQTRDQRDSAIAQGENAVEALRQSMLAEIDGLQQEVGRAERHAAAEIAQLQNMLDNAQAAMAAMEHAHRAALAEEVGKSAVEQLRLSQILAQVEQQRADREQEIATDNGRIYEMLRQVEAEARSLREELNAQQASPKVAAEHAQALADLRAQHEVMIAQKQQADRELADRFTEIAALTNMLREQEQRLAQLAEQKAQIEGLAHDRDQWLQQRDREVADLHARAQSLDAALGQKAQELASLAQGKHQAEQQLSERFGEIATLTSLMRTQERKAQQAEQDREWLQLVHRAMDRKPWWWPYMPKEWQRARIAARLARRGLFDADAYIARYPDVAQSGMDPLRHYMLHGIGEGRSRG</sequence>
<evidence type="ECO:0000313" key="3">
    <source>
        <dbReference type="Proteomes" id="UP000282837"/>
    </source>
</evidence>
<dbReference type="AlphaFoldDB" id="A0A437N094"/>
<comment type="caution">
    <text evidence="2">The sequence shown here is derived from an EMBL/GenBank/DDBJ whole genome shotgun (WGS) entry which is preliminary data.</text>
</comment>
<dbReference type="Gene3D" id="3.40.50.300">
    <property type="entry name" value="P-loop containing nucleotide triphosphate hydrolases"/>
    <property type="match status" value="1"/>
</dbReference>
<dbReference type="Proteomes" id="UP000282837">
    <property type="component" value="Unassembled WGS sequence"/>
</dbReference>
<dbReference type="SUPFAM" id="SSF52540">
    <property type="entry name" value="P-loop containing nucleoside triphosphate hydrolases"/>
    <property type="match status" value="1"/>
</dbReference>
<organism evidence="2 3">
    <name type="scientific">Novosphingobium umbonatum</name>
    <dbReference type="NCBI Taxonomy" id="1908524"/>
    <lineage>
        <taxon>Bacteria</taxon>
        <taxon>Pseudomonadati</taxon>
        <taxon>Pseudomonadota</taxon>
        <taxon>Alphaproteobacteria</taxon>
        <taxon>Sphingomonadales</taxon>
        <taxon>Sphingomonadaceae</taxon>
        <taxon>Novosphingobium</taxon>
    </lineage>
</organism>
<dbReference type="InterPro" id="IPR027417">
    <property type="entry name" value="P-loop_NTPase"/>
</dbReference>
<evidence type="ECO:0000313" key="2">
    <source>
        <dbReference type="EMBL" id="RVU03274.1"/>
    </source>
</evidence>
<reference evidence="2 3" key="1">
    <citation type="submission" date="2019-01" db="EMBL/GenBank/DDBJ databases">
        <authorList>
            <person name="Chen W.-M."/>
        </authorList>
    </citation>
    <scope>NUCLEOTIDE SEQUENCE [LARGE SCALE GENOMIC DNA]</scope>
    <source>
        <strain evidence="2 3">FSY-9</strain>
    </source>
</reference>
<dbReference type="EMBL" id="SACO01000018">
    <property type="protein sequence ID" value="RVU03274.1"/>
    <property type="molecule type" value="Genomic_DNA"/>
</dbReference>
<feature type="coiled-coil region" evidence="1">
    <location>
        <begin position="384"/>
        <end position="495"/>
    </location>
</feature>
<evidence type="ECO:0000256" key="1">
    <source>
        <dbReference type="SAM" id="Coils"/>
    </source>
</evidence>
<evidence type="ECO:0008006" key="4">
    <source>
        <dbReference type="Google" id="ProtNLM"/>
    </source>
</evidence>
<proteinExistence type="predicted"/>
<feature type="coiled-coil region" evidence="1">
    <location>
        <begin position="553"/>
        <end position="605"/>
    </location>
</feature>
<name>A0A437N094_9SPHN</name>
<accession>A0A437N094</accession>